<protein>
    <submittedName>
        <fullName evidence="1">ANTAR domain-containing protein</fullName>
    </submittedName>
</protein>
<dbReference type="EMBL" id="CTEC01000002">
    <property type="protein sequence ID" value="CQD19303.1"/>
    <property type="molecule type" value="Genomic_DNA"/>
</dbReference>
<dbReference type="Proteomes" id="UP000199601">
    <property type="component" value="Unassembled WGS sequence"/>
</dbReference>
<evidence type="ECO:0000313" key="1">
    <source>
        <dbReference type="EMBL" id="CQD19303.1"/>
    </source>
</evidence>
<evidence type="ECO:0000313" key="2">
    <source>
        <dbReference type="Proteomes" id="UP000199601"/>
    </source>
</evidence>
<gene>
    <name evidence="1" type="ORF">BN000_04485</name>
</gene>
<dbReference type="RefSeq" id="WP_090422749.1">
    <property type="nucleotide sequence ID" value="NZ_CTEC01000002.1"/>
</dbReference>
<sequence length="191" mass="19312">MELTAALAADLGILTAALDEPGVDVAQSLRQLAADATAAVPTFLGLSVAVAGSDSPFTLTAFVEGAGTGDVRTSLRLTLSGVGDVGLLPAVVLVLYAGSPGTLVDLAADLAWLTARPLSDFVLDQHLPALAEQCSATNLFESSIINQAIGALIGQGYTPEQAERHLTSEGAAAGLSRHAVGLRILAGLNAR</sequence>
<organism evidence="1 2">
    <name type="scientific">Mycobacterium europaeum</name>
    <dbReference type="NCBI Taxonomy" id="761804"/>
    <lineage>
        <taxon>Bacteria</taxon>
        <taxon>Bacillati</taxon>
        <taxon>Actinomycetota</taxon>
        <taxon>Actinomycetes</taxon>
        <taxon>Mycobacteriales</taxon>
        <taxon>Mycobacteriaceae</taxon>
        <taxon>Mycobacterium</taxon>
        <taxon>Mycobacterium simiae complex</taxon>
    </lineage>
</organism>
<reference evidence="2" key="1">
    <citation type="submission" date="2015-03" db="EMBL/GenBank/DDBJ databases">
        <authorList>
            <person name="Urmite Genomes"/>
        </authorList>
    </citation>
    <scope>NUCLEOTIDE SEQUENCE [LARGE SCALE GENOMIC DNA]</scope>
    <source>
        <strain evidence="2">CSUR P1344</strain>
    </source>
</reference>
<accession>A0A0U1DMK4</accession>
<dbReference type="AlphaFoldDB" id="A0A0U1DMK4"/>
<name>A0A0U1DMK4_9MYCO</name>
<keyword evidence="2" id="KW-1185">Reference proteome</keyword>
<proteinExistence type="predicted"/>